<keyword evidence="1" id="KW-1133">Transmembrane helix</keyword>
<dbReference type="AlphaFoldDB" id="A0A0E9PSJ9"/>
<keyword evidence="1" id="KW-0812">Transmembrane</keyword>
<organism evidence="2">
    <name type="scientific">Anguilla anguilla</name>
    <name type="common">European freshwater eel</name>
    <name type="synonym">Muraena anguilla</name>
    <dbReference type="NCBI Taxonomy" id="7936"/>
    <lineage>
        <taxon>Eukaryota</taxon>
        <taxon>Metazoa</taxon>
        <taxon>Chordata</taxon>
        <taxon>Craniata</taxon>
        <taxon>Vertebrata</taxon>
        <taxon>Euteleostomi</taxon>
        <taxon>Actinopterygii</taxon>
        <taxon>Neopterygii</taxon>
        <taxon>Teleostei</taxon>
        <taxon>Anguilliformes</taxon>
        <taxon>Anguillidae</taxon>
        <taxon>Anguilla</taxon>
    </lineage>
</organism>
<protein>
    <submittedName>
        <fullName evidence="2">Uncharacterized protein</fullName>
    </submittedName>
</protein>
<name>A0A0E9PSJ9_ANGAN</name>
<proteinExistence type="predicted"/>
<reference evidence="2" key="2">
    <citation type="journal article" date="2015" name="Fish Shellfish Immunol.">
        <title>Early steps in the European eel (Anguilla anguilla)-Vibrio vulnificus interaction in the gills: Role of the RtxA13 toxin.</title>
        <authorList>
            <person name="Callol A."/>
            <person name="Pajuelo D."/>
            <person name="Ebbesson L."/>
            <person name="Teles M."/>
            <person name="MacKenzie S."/>
            <person name="Amaro C."/>
        </authorList>
    </citation>
    <scope>NUCLEOTIDE SEQUENCE</scope>
</reference>
<sequence length="73" mass="8807">MHHDPPIICSRIVFEMMKYIQYSSTRHHAIAYMLCIMFILYHCTVSSAMTMRCKAIHYKYYIDTCIMIRCCWS</sequence>
<evidence type="ECO:0000256" key="1">
    <source>
        <dbReference type="SAM" id="Phobius"/>
    </source>
</evidence>
<dbReference type="EMBL" id="GBXM01100966">
    <property type="protein sequence ID" value="JAH07611.1"/>
    <property type="molecule type" value="Transcribed_RNA"/>
</dbReference>
<feature type="transmembrane region" description="Helical" evidence="1">
    <location>
        <begin position="29"/>
        <end position="49"/>
    </location>
</feature>
<evidence type="ECO:0000313" key="2">
    <source>
        <dbReference type="EMBL" id="JAH07611.1"/>
    </source>
</evidence>
<reference evidence="2" key="1">
    <citation type="submission" date="2014-11" db="EMBL/GenBank/DDBJ databases">
        <authorList>
            <person name="Amaro Gonzalez C."/>
        </authorList>
    </citation>
    <scope>NUCLEOTIDE SEQUENCE</scope>
</reference>
<keyword evidence="1" id="KW-0472">Membrane</keyword>
<accession>A0A0E9PSJ9</accession>